<gene>
    <name evidence="2" type="ORF">RL72_00641</name>
</gene>
<accession>A0A0F0L219</accession>
<dbReference type="PANTHER" id="PTHR48079">
    <property type="entry name" value="PROTEIN YEEZ"/>
    <property type="match status" value="1"/>
</dbReference>
<reference evidence="2 3" key="1">
    <citation type="submission" date="2015-02" db="EMBL/GenBank/DDBJ databases">
        <title>Draft genome sequences of ten Microbacterium spp. with emphasis on heavy metal contaminated environments.</title>
        <authorList>
            <person name="Corretto E."/>
        </authorList>
    </citation>
    <scope>NUCLEOTIDE SEQUENCE [LARGE SCALE GENOMIC DNA]</scope>
    <source>
        <strain evidence="2 3">DSM 23848</strain>
    </source>
</reference>
<feature type="domain" description="RmlD-like substrate binding" evidence="1">
    <location>
        <begin position="83"/>
        <end position="174"/>
    </location>
</feature>
<dbReference type="RefSeq" id="WP_045249380.1">
    <property type="nucleotide sequence ID" value="NZ_JYIT01000057.1"/>
</dbReference>
<dbReference type="Proteomes" id="UP000033448">
    <property type="component" value="Unassembled WGS sequence"/>
</dbReference>
<dbReference type="InterPro" id="IPR036291">
    <property type="entry name" value="NAD(P)-bd_dom_sf"/>
</dbReference>
<dbReference type="EMBL" id="JYIT01000057">
    <property type="protein sequence ID" value="KJL27173.1"/>
    <property type="molecule type" value="Genomic_DNA"/>
</dbReference>
<sequence length="277" mass="29465">MTVPGERSPGRTLLVGCGKLGVALGERLVAGGQEVLAIRRTPGALPSGFRSIAQDLRLAAPRDLPSCDSIVITLPPDAPDEDGEGIYAAALAHLAEALPSHPSRVLFVSSTRVFEGRPGPRPLTEADAPAPAGSRAHVLLDGERLAARLLGARVIRPAGIYGPGRESVIRRVRERVPVDYSRRTNRIHEHDLVRLLDAMLRAEDPPPLVHAVDQAPVPMGEVVTFVADRLGVEAPPRIEPEGNGGTVLDGALMREVLGSLRFPSFREGYAELLGGSD</sequence>
<dbReference type="SUPFAM" id="SSF51735">
    <property type="entry name" value="NAD(P)-binding Rossmann-fold domains"/>
    <property type="match status" value="1"/>
</dbReference>
<dbReference type="Pfam" id="PF04321">
    <property type="entry name" value="RmlD_sub_bind"/>
    <property type="match status" value="1"/>
</dbReference>
<dbReference type="InterPro" id="IPR051783">
    <property type="entry name" value="NAD(P)-dependent_oxidoreduct"/>
</dbReference>
<comment type="caution">
    <text evidence="2">The sequence shown here is derived from an EMBL/GenBank/DDBJ whole genome shotgun (WGS) entry which is preliminary data.</text>
</comment>
<dbReference type="InterPro" id="IPR029903">
    <property type="entry name" value="RmlD-like-bd"/>
</dbReference>
<dbReference type="PANTHER" id="PTHR48079:SF6">
    <property type="entry name" value="NAD(P)-BINDING DOMAIN-CONTAINING PROTEIN-RELATED"/>
    <property type="match status" value="1"/>
</dbReference>
<proteinExistence type="predicted"/>
<dbReference type="GO" id="GO:0004029">
    <property type="term" value="F:aldehyde dehydrogenase (NAD+) activity"/>
    <property type="evidence" value="ECO:0007669"/>
    <property type="project" value="TreeGrafter"/>
</dbReference>
<protein>
    <submittedName>
        <fullName evidence="2">RmlD substrate binding domain protein</fullName>
    </submittedName>
</protein>
<evidence type="ECO:0000259" key="1">
    <source>
        <dbReference type="Pfam" id="PF04321"/>
    </source>
</evidence>
<name>A0A0F0L219_9MICO</name>
<dbReference type="GO" id="GO:0005737">
    <property type="term" value="C:cytoplasm"/>
    <property type="evidence" value="ECO:0007669"/>
    <property type="project" value="TreeGrafter"/>
</dbReference>
<evidence type="ECO:0000313" key="2">
    <source>
        <dbReference type="EMBL" id="KJL27173.1"/>
    </source>
</evidence>
<organism evidence="2 3">
    <name type="scientific">Microbacterium azadirachtae</name>
    <dbReference type="NCBI Taxonomy" id="582680"/>
    <lineage>
        <taxon>Bacteria</taxon>
        <taxon>Bacillati</taxon>
        <taxon>Actinomycetota</taxon>
        <taxon>Actinomycetes</taxon>
        <taxon>Micrococcales</taxon>
        <taxon>Microbacteriaceae</taxon>
        <taxon>Microbacterium</taxon>
    </lineage>
</organism>
<keyword evidence="3" id="KW-1185">Reference proteome</keyword>
<dbReference type="OrthoDB" id="9808276at2"/>
<dbReference type="AlphaFoldDB" id="A0A0F0L219"/>
<evidence type="ECO:0000313" key="3">
    <source>
        <dbReference type="Proteomes" id="UP000033448"/>
    </source>
</evidence>
<dbReference type="Gene3D" id="3.40.50.720">
    <property type="entry name" value="NAD(P)-binding Rossmann-like Domain"/>
    <property type="match status" value="1"/>
</dbReference>
<dbReference type="PATRIC" id="fig|582680.7.peg.662"/>